<evidence type="ECO:0000313" key="3">
    <source>
        <dbReference type="Proteomes" id="UP001180020"/>
    </source>
</evidence>
<proteinExistence type="predicted"/>
<comment type="caution">
    <text evidence="2">The sequence shown here is derived from an EMBL/GenBank/DDBJ whole genome shotgun (WGS) entry which is preliminary data.</text>
</comment>
<evidence type="ECO:0000256" key="1">
    <source>
        <dbReference type="SAM" id="MobiDB-lite"/>
    </source>
</evidence>
<dbReference type="EMBL" id="JAUJYO010000009">
    <property type="protein sequence ID" value="KAK1308831.1"/>
    <property type="molecule type" value="Genomic_DNA"/>
</dbReference>
<organism evidence="2 3">
    <name type="scientific">Acorus calamus</name>
    <name type="common">Sweet flag</name>
    <dbReference type="NCBI Taxonomy" id="4465"/>
    <lineage>
        <taxon>Eukaryota</taxon>
        <taxon>Viridiplantae</taxon>
        <taxon>Streptophyta</taxon>
        <taxon>Embryophyta</taxon>
        <taxon>Tracheophyta</taxon>
        <taxon>Spermatophyta</taxon>
        <taxon>Magnoliopsida</taxon>
        <taxon>Liliopsida</taxon>
        <taxon>Acoraceae</taxon>
        <taxon>Acorus</taxon>
    </lineage>
</organism>
<accession>A0AAV9E5Y0</accession>
<feature type="region of interest" description="Disordered" evidence="1">
    <location>
        <begin position="1"/>
        <end position="25"/>
    </location>
</feature>
<reference evidence="2" key="1">
    <citation type="journal article" date="2023" name="Nat. Commun.">
        <title>Diploid and tetraploid genomes of Acorus and the evolution of monocots.</title>
        <authorList>
            <person name="Ma L."/>
            <person name="Liu K.W."/>
            <person name="Li Z."/>
            <person name="Hsiao Y.Y."/>
            <person name="Qi Y."/>
            <person name="Fu T."/>
            <person name="Tang G.D."/>
            <person name="Zhang D."/>
            <person name="Sun W.H."/>
            <person name="Liu D.K."/>
            <person name="Li Y."/>
            <person name="Chen G.Z."/>
            <person name="Liu X.D."/>
            <person name="Liao X.Y."/>
            <person name="Jiang Y.T."/>
            <person name="Yu X."/>
            <person name="Hao Y."/>
            <person name="Huang J."/>
            <person name="Zhao X.W."/>
            <person name="Ke S."/>
            <person name="Chen Y.Y."/>
            <person name="Wu W.L."/>
            <person name="Hsu J.L."/>
            <person name="Lin Y.F."/>
            <person name="Huang M.D."/>
            <person name="Li C.Y."/>
            <person name="Huang L."/>
            <person name="Wang Z.W."/>
            <person name="Zhao X."/>
            <person name="Zhong W.Y."/>
            <person name="Peng D.H."/>
            <person name="Ahmad S."/>
            <person name="Lan S."/>
            <person name="Zhang J.S."/>
            <person name="Tsai W.C."/>
            <person name="Van de Peer Y."/>
            <person name="Liu Z.J."/>
        </authorList>
    </citation>
    <scope>NUCLEOTIDE SEQUENCE</scope>
    <source>
        <strain evidence="2">CP</strain>
    </source>
</reference>
<gene>
    <name evidence="2" type="ORF">QJS10_CPA09g01305</name>
</gene>
<keyword evidence="3" id="KW-1185">Reference proteome</keyword>
<dbReference type="AlphaFoldDB" id="A0AAV9E5Y0"/>
<evidence type="ECO:0000313" key="2">
    <source>
        <dbReference type="EMBL" id="KAK1308831.1"/>
    </source>
</evidence>
<reference evidence="2" key="2">
    <citation type="submission" date="2023-06" db="EMBL/GenBank/DDBJ databases">
        <authorList>
            <person name="Ma L."/>
            <person name="Liu K.-W."/>
            <person name="Li Z."/>
            <person name="Hsiao Y.-Y."/>
            <person name="Qi Y."/>
            <person name="Fu T."/>
            <person name="Tang G."/>
            <person name="Zhang D."/>
            <person name="Sun W.-H."/>
            <person name="Liu D.-K."/>
            <person name="Li Y."/>
            <person name="Chen G.-Z."/>
            <person name="Liu X.-D."/>
            <person name="Liao X.-Y."/>
            <person name="Jiang Y.-T."/>
            <person name="Yu X."/>
            <person name="Hao Y."/>
            <person name="Huang J."/>
            <person name="Zhao X.-W."/>
            <person name="Ke S."/>
            <person name="Chen Y.-Y."/>
            <person name="Wu W.-L."/>
            <person name="Hsu J.-L."/>
            <person name="Lin Y.-F."/>
            <person name="Huang M.-D."/>
            <person name="Li C.-Y."/>
            <person name="Huang L."/>
            <person name="Wang Z.-W."/>
            <person name="Zhao X."/>
            <person name="Zhong W.-Y."/>
            <person name="Peng D.-H."/>
            <person name="Ahmad S."/>
            <person name="Lan S."/>
            <person name="Zhang J.-S."/>
            <person name="Tsai W.-C."/>
            <person name="Van De Peer Y."/>
            <person name="Liu Z.-J."/>
        </authorList>
    </citation>
    <scope>NUCLEOTIDE SEQUENCE</scope>
    <source>
        <strain evidence="2">CP</strain>
        <tissue evidence="2">Leaves</tissue>
    </source>
</reference>
<dbReference type="Proteomes" id="UP001180020">
    <property type="component" value="Unassembled WGS sequence"/>
</dbReference>
<feature type="compositionally biased region" description="Polar residues" evidence="1">
    <location>
        <begin position="1"/>
        <end position="19"/>
    </location>
</feature>
<name>A0AAV9E5Y0_ACOCL</name>
<sequence length="96" mass="10364">MMGCTPSRTIKSTTTNHSHPSLAPLPTSSTVHHISLCRNNFSHFVSFTSSSSTIPYSSVPLYPQSNGPDPFPKSTDSPTVIDTADLMTENYLFATA</sequence>
<protein>
    <submittedName>
        <fullName evidence="2">Uncharacterized protein</fullName>
    </submittedName>
</protein>